<name>A0A1U9NHH5_9BACT</name>
<dbReference type="EMBL" id="CP019791">
    <property type="protein sequence ID" value="AQT67371.1"/>
    <property type="molecule type" value="Genomic_DNA"/>
</dbReference>
<evidence type="ECO:0000313" key="2">
    <source>
        <dbReference type="EMBL" id="AQT67371.1"/>
    </source>
</evidence>
<keyword evidence="1" id="KW-0472">Membrane</keyword>
<sequence length="137" mass="14951">MVRIPNSLWGYFWYMVLLTVAVLIVAMLLNLGVDPVAVPVVTVVNEAGGEVRGVELVCGEKAEGRLVMDSKHVGELAAGEQADVVIVPREKFSLAVRWQATDGEEFEREVGEGLVPGEIDRIEIVLKADGEVDMEMD</sequence>
<keyword evidence="1" id="KW-0812">Transmembrane</keyword>
<protein>
    <submittedName>
        <fullName evidence="2">Uncharacterized protein</fullName>
    </submittedName>
</protein>
<keyword evidence="3" id="KW-1185">Reference proteome</keyword>
<dbReference type="RefSeq" id="WP_146659560.1">
    <property type="nucleotide sequence ID" value="NZ_CP019791.1"/>
</dbReference>
<dbReference type="AlphaFoldDB" id="A0A1U9NHH5"/>
<dbReference type="Proteomes" id="UP000189674">
    <property type="component" value="Chromosome"/>
</dbReference>
<keyword evidence="1" id="KW-1133">Transmembrane helix</keyword>
<feature type="transmembrane region" description="Helical" evidence="1">
    <location>
        <begin position="12"/>
        <end position="33"/>
    </location>
</feature>
<proteinExistence type="predicted"/>
<gene>
    <name evidence="2" type="ORF">STSP2_00515</name>
</gene>
<evidence type="ECO:0000313" key="3">
    <source>
        <dbReference type="Proteomes" id="UP000189674"/>
    </source>
</evidence>
<dbReference type="STRING" id="1936003.STSP2_00515"/>
<dbReference type="KEGG" id="alus:STSP2_00515"/>
<evidence type="ECO:0000256" key="1">
    <source>
        <dbReference type="SAM" id="Phobius"/>
    </source>
</evidence>
<accession>A0A1U9NHH5</accession>
<reference evidence="3" key="1">
    <citation type="submission" date="2017-02" db="EMBL/GenBank/DDBJ databases">
        <title>Comparative genomics and description of representatives of a novel lineage of planctomycetes thriving in anoxic sediments.</title>
        <authorList>
            <person name="Spring S."/>
            <person name="Bunk B."/>
            <person name="Sproer C."/>
        </authorList>
    </citation>
    <scope>NUCLEOTIDE SEQUENCE [LARGE SCALE GENOMIC DNA]</scope>
    <source>
        <strain evidence="3">ST-NAGAB-D1</strain>
    </source>
</reference>
<organism evidence="2 3">
    <name type="scientific">Anaerohalosphaera lusitana</name>
    <dbReference type="NCBI Taxonomy" id="1936003"/>
    <lineage>
        <taxon>Bacteria</taxon>
        <taxon>Pseudomonadati</taxon>
        <taxon>Planctomycetota</taxon>
        <taxon>Phycisphaerae</taxon>
        <taxon>Sedimentisphaerales</taxon>
        <taxon>Anaerohalosphaeraceae</taxon>
        <taxon>Anaerohalosphaera</taxon>
    </lineage>
</organism>